<dbReference type="EMBL" id="JACHJV010000001">
    <property type="protein sequence ID" value="MBB4922144.1"/>
    <property type="molecule type" value="Genomic_DNA"/>
</dbReference>
<reference evidence="1 2" key="1">
    <citation type="submission" date="2020-08" db="EMBL/GenBank/DDBJ databases">
        <title>Sequencing the genomes of 1000 actinobacteria strains.</title>
        <authorList>
            <person name="Klenk H.-P."/>
        </authorList>
    </citation>
    <scope>NUCLEOTIDE SEQUENCE [LARGE SCALE GENOMIC DNA]</scope>
    <source>
        <strain evidence="1 2">DSM 41654</strain>
    </source>
</reference>
<organism evidence="1 2">
    <name type="scientific">Kitasatospora kifunensis</name>
    <name type="common">Streptomyces kifunensis</name>
    <dbReference type="NCBI Taxonomy" id="58351"/>
    <lineage>
        <taxon>Bacteria</taxon>
        <taxon>Bacillati</taxon>
        <taxon>Actinomycetota</taxon>
        <taxon>Actinomycetes</taxon>
        <taxon>Kitasatosporales</taxon>
        <taxon>Streptomycetaceae</taxon>
        <taxon>Kitasatospora</taxon>
    </lineage>
</organism>
<dbReference type="Pfam" id="PF18897">
    <property type="entry name" value="Gp3-like"/>
    <property type="match status" value="1"/>
</dbReference>
<gene>
    <name evidence="1" type="ORF">FHR34_001137</name>
</gene>
<sequence>MAGRILTLQRQARELGRLRTGWSVPNADPKKRPRPVKSKTWVLSSHAERYVQAAAEMWGGTVERWQPQGAGAPQFRVITERESIDALLPPGDPLSQHNEMWNKGGCMRRCNGETELLSRNPCLCASQFGEDWHLAPRGPKGEPQVCSATSRLNVMLPDMPDVGVWRAETHSFYAANELAGTVDMVLSGTNGKGLVPVTLRIEPRSRVAGGMRKDFPVVVVEIRGITPRQALSGPLSTAVALNPGAAPTALAIEAPKKTDWVALAKGALTSDDVRGLWMQAQDAGDVHPKGADPLSKELMAIAALKDEEHEASKRPAAALLTPDEDGAIEGEVVEDEPSGNLKAVWPKVAVPGGAR</sequence>
<dbReference type="AlphaFoldDB" id="A0A7W7QZ24"/>
<dbReference type="Proteomes" id="UP000540506">
    <property type="component" value="Unassembled WGS sequence"/>
</dbReference>
<protein>
    <submittedName>
        <fullName evidence="1">Uncharacterized protein</fullName>
    </submittedName>
</protein>
<evidence type="ECO:0000313" key="2">
    <source>
        <dbReference type="Proteomes" id="UP000540506"/>
    </source>
</evidence>
<comment type="caution">
    <text evidence="1">The sequence shown here is derived from an EMBL/GenBank/DDBJ whole genome shotgun (WGS) entry which is preliminary data.</text>
</comment>
<accession>A0A7W7QZ24</accession>
<proteinExistence type="predicted"/>
<evidence type="ECO:0000313" key="1">
    <source>
        <dbReference type="EMBL" id="MBB4922144.1"/>
    </source>
</evidence>
<name>A0A7W7QZ24_KITKI</name>
<dbReference type="RefSeq" id="WP_184934365.1">
    <property type="nucleotide sequence ID" value="NZ_JACHJV010000001.1"/>
</dbReference>
<dbReference type="InterPro" id="IPR043991">
    <property type="entry name" value="Gp3-like"/>
</dbReference>
<keyword evidence="2" id="KW-1185">Reference proteome</keyword>